<dbReference type="PANTHER" id="PTHR33164:SF89">
    <property type="entry name" value="MARR FAMILY REGULATORY PROTEIN"/>
    <property type="match status" value="1"/>
</dbReference>
<evidence type="ECO:0000313" key="2">
    <source>
        <dbReference type="EMBL" id="TDQ45440.1"/>
    </source>
</evidence>
<dbReference type="RefSeq" id="WP_157591306.1">
    <property type="nucleotide sequence ID" value="NZ_CP037953.1"/>
</dbReference>
<dbReference type="InterPro" id="IPR000835">
    <property type="entry name" value="HTH_MarR-typ"/>
</dbReference>
<evidence type="ECO:0000313" key="3">
    <source>
        <dbReference type="Proteomes" id="UP000295375"/>
    </source>
</evidence>
<dbReference type="InterPro" id="IPR036388">
    <property type="entry name" value="WH-like_DNA-bd_sf"/>
</dbReference>
<dbReference type="Gene3D" id="1.10.10.10">
    <property type="entry name" value="Winged helix-like DNA-binding domain superfamily/Winged helix DNA-binding domain"/>
    <property type="match status" value="1"/>
</dbReference>
<dbReference type="Proteomes" id="UP000295375">
    <property type="component" value="Unassembled WGS sequence"/>
</dbReference>
<dbReference type="InterPro" id="IPR036390">
    <property type="entry name" value="WH_DNA-bd_sf"/>
</dbReference>
<dbReference type="Pfam" id="PF01047">
    <property type="entry name" value="MarR"/>
    <property type="match status" value="1"/>
</dbReference>
<dbReference type="InterPro" id="IPR039422">
    <property type="entry name" value="MarR/SlyA-like"/>
</dbReference>
<dbReference type="PROSITE" id="PS50995">
    <property type="entry name" value="HTH_MARR_2"/>
    <property type="match status" value="1"/>
</dbReference>
<dbReference type="GO" id="GO:0006950">
    <property type="term" value="P:response to stress"/>
    <property type="evidence" value="ECO:0007669"/>
    <property type="project" value="TreeGrafter"/>
</dbReference>
<dbReference type="PRINTS" id="PR00598">
    <property type="entry name" value="HTHMARR"/>
</dbReference>
<comment type="caution">
    <text evidence="2">The sequence shown here is derived from an EMBL/GenBank/DDBJ whole genome shotgun (WGS) entry which is preliminary data.</text>
</comment>
<dbReference type="SMART" id="SM00347">
    <property type="entry name" value="HTH_MARR"/>
    <property type="match status" value="1"/>
</dbReference>
<organism evidence="2 3">
    <name type="scientific">Permianibacter aggregans</name>
    <dbReference type="NCBI Taxonomy" id="1510150"/>
    <lineage>
        <taxon>Bacteria</taxon>
        <taxon>Pseudomonadati</taxon>
        <taxon>Pseudomonadota</taxon>
        <taxon>Gammaproteobacteria</taxon>
        <taxon>Pseudomonadales</taxon>
        <taxon>Pseudomonadaceae</taxon>
        <taxon>Permianibacter</taxon>
    </lineage>
</organism>
<dbReference type="PANTHER" id="PTHR33164">
    <property type="entry name" value="TRANSCRIPTIONAL REGULATOR, MARR FAMILY"/>
    <property type="match status" value="1"/>
</dbReference>
<evidence type="ECO:0000259" key="1">
    <source>
        <dbReference type="PROSITE" id="PS50995"/>
    </source>
</evidence>
<keyword evidence="3" id="KW-1185">Reference proteome</keyword>
<accession>A0A4R6UF49</accession>
<dbReference type="AlphaFoldDB" id="A0A4R6UF49"/>
<name>A0A4R6UF49_9GAMM</name>
<dbReference type="EMBL" id="SNYM01000020">
    <property type="protein sequence ID" value="TDQ45440.1"/>
    <property type="molecule type" value="Genomic_DNA"/>
</dbReference>
<gene>
    <name evidence="2" type="ORF">EV696_12017</name>
</gene>
<sequence length="163" mass="18143">MQASANESLTQQTEAVWAAIRRMVRATEHYSSQLQRQTGLTTAKLTVLRRLAEVDGTSLAPLAESIGISQATLTVLVVQLESKGLVIRRRDEEDRRRIHLHLTEAGWQMLASAPSLIQETFQQRLADLSAKERQHLITVLQQVAAMMDSPAAPVELFSSEELV</sequence>
<protein>
    <submittedName>
        <fullName evidence="2">MarR family transcriptional regulator</fullName>
    </submittedName>
</protein>
<feature type="domain" description="HTH marR-type" evidence="1">
    <location>
        <begin position="13"/>
        <end position="145"/>
    </location>
</feature>
<proteinExistence type="predicted"/>
<reference evidence="2 3" key="1">
    <citation type="submission" date="2019-03" db="EMBL/GenBank/DDBJ databases">
        <title>Genomic Encyclopedia of Type Strains, Phase IV (KMG-IV): sequencing the most valuable type-strain genomes for metagenomic binning, comparative biology and taxonomic classification.</title>
        <authorList>
            <person name="Goeker M."/>
        </authorList>
    </citation>
    <scope>NUCLEOTIDE SEQUENCE [LARGE SCALE GENOMIC DNA]</scope>
    <source>
        <strain evidence="2 3">DSM 103792</strain>
    </source>
</reference>
<dbReference type="GO" id="GO:0003700">
    <property type="term" value="F:DNA-binding transcription factor activity"/>
    <property type="evidence" value="ECO:0007669"/>
    <property type="project" value="InterPro"/>
</dbReference>
<dbReference type="SUPFAM" id="SSF46785">
    <property type="entry name" value="Winged helix' DNA-binding domain"/>
    <property type="match status" value="1"/>
</dbReference>